<dbReference type="Proteomes" id="UP000007029">
    <property type="component" value="Chromosome"/>
</dbReference>
<protein>
    <recommendedName>
        <fullName evidence="4">TVP38/TMEM64 family membrane protein</fullName>
    </recommendedName>
</protein>
<evidence type="ECO:0000313" key="3">
    <source>
        <dbReference type="Proteomes" id="UP000007029"/>
    </source>
</evidence>
<dbReference type="KEGG" id="rde:RD1_4177"/>
<feature type="transmembrane region" description="Helical" evidence="1">
    <location>
        <begin position="133"/>
        <end position="157"/>
    </location>
</feature>
<feature type="transmembrane region" description="Helical" evidence="1">
    <location>
        <begin position="164"/>
        <end position="187"/>
    </location>
</feature>
<keyword evidence="1" id="KW-1133">Transmembrane helix</keyword>
<accession>Q160H8</accession>
<gene>
    <name evidence="2" type="ordered locus">RD1_4177</name>
</gene>
<dbReference type="HOGENOM" id="CLU_105415_0_0_5"/>
<proteinExistence type="predicted"/>
<feature type="transmembrane region" description="Helical" evidence="1">
    <location>
        <begin position="37"/>
        <end position="54"/>
    </location>
</feature>
<dbReference type="EMBL" id="CP000362">
    <property type="protein sequence ID" value="ABG33615.1"/>
    <property type="molecule type" value="Genomic_DNA"/>
</dbReference>
<feature type="transmembrane region" description="Helical" evidence="1">
    <location>
        <begin position="61"/>
        <end position="89"/>
    </location>
</feature>
<sequence>MGVLVLIVAVTAIAVARLDVSPMLSTLPDQISTSRSGVWTLLLLYMILLAMPFMPGAEIGLALLVVFGAAMAWPVYVATVLALLIAFAIGRLASRFRNPAYYRRGTATLDAITSLVEDLRDRPWSNGLLRFRWLALALLINMPANTMIGGGGGIAMAVGYSRTFTFPAFLACVAVAVAPVPTLVLLAEFTGFGERLSQWIGGFV</sequence>
<organism evidence="2 3">
    <name type="scientific">Roseobacter denitrificans (strain ATCC 33942 / OCh 114)</name>
    <name type="common">Erythrobacter sp. (strain OCh 114)</name>
    <name type="synonym">Roseobacter denitrificans</name>
    <dbReference type="NCBI Taxonomy" id="375451"/>
    <lineage>
        <taxon>Bacteria</taxon>
        <taxon>Pseudomonadati</taxon>
        <taxon>Pseudomonadota</taxon>
        <taxon>Alphaproteobacteria</taxon>
        <taxon>Rhodobacterales</taxon>
        <taxon>Roseobacteraceae</taxon>
        <taxon>Roseobacter</taxon>
    </lineage>
</organism>
<name>Q160H8_ROSDO</name>
<evidence type="ECO:0008006" key="4">
    <source>
        <dbReference type="Google" id="ProtNLM"/>
    </source>
</evidence>
<dbReference type="AlphaFoldDB" id="Q160H8"/>
<dbReference type="STRING" id="375451.RD1_4177"/>
<dbReference type="RefSeq" id="WP_011570225.1">
    <property type="nucleotide sequence ID" value="NC_008209.1"/>
</dbReference>
<dbReference type="eggNOG" id="ENOG5031AC8">
    <property type="taxonomic scope" value="Bacteria"/>
</dbReference>
<evidence type="ECO:0000256" key="1">
    <source>
        <dbReference type="SAM" id="Phobius"/>
    </source>
</evidence>
<keyword evidence="1" id="KW-0812">Transmembrane</keyword>
<dbReference type="OrthoDB" id="6369004at2"/>
<reference evidence="2 3" key="1">
    <citation type="journal article" date="2007" name="J. Bacteriol.">
        <title>The complete genome sequence of Roseobacter denitrificans reveals a mixotrophic rather than photosynthetic metabolism.</title>
        <authorList>
            <person name="Swingley W.D."/>
            <person name="Sadekar S."/>
            <person name="Mastrian S.D."/>
            <person name="Matthies H.J."/>
            <person name="Hao J."/>
            <person name="Ramos H."/>
            <person name="Acharya C.R."/>
            <person name="Conrad A.L."/>
            <person name="Taylor H.L."/>
            <person name="Dejesa L.C."/>
            <person name="Shah M.K."/>
            <person name="O'huallachain M.E."/>
            <person name="Lince M.T."/>
            <person name="Blankenship R.E."/>
            <person name="Beatty J.T."/>
            <person name="Touchman J.W."/>
        </authorList>
    </citation>
    <scope>NUCLEOTIDE SEQUENCE [LARGE SCALE GENOMIC DNA]</scope>
    <source>
        <strain evidence="3">ATCC 33942 / OCh 114</strain>
    </source>
</reference>
<keyword evidence="3" id="KW-1185">Reference proteome</keyword>
<keyword evidence="1" id="KW-0472">Membrane</keyword>
<evidence type="ECO:0000313" key="2">
    <source>
        <dbReference type="EMBL" id="ABG33615.1"/>
    </source>
</evidence>